<dbReference type="PANTHER" id="PTHR30543">
    <property type="entry name" value="CHROMATE REDUCTASE"/>
    <property type="match status" value="1"/>
</dbReference>
<dbReference type="Proteomes" id="UP000490980">
    <property type="component" value="Unassembled WGS sequence"/>
</dbReference>
<sequence>MPPRILAFAGSSRRESLNRKLLTEAVDGARAAGAEVTVLRLADLALPVYDGDHEDEHGFPAGALEFKRQITEHDALLIASPEHNGGYTAQLKNALDWASRPTETDRTGLGAFKGKFAAVISASPGLLGGLRSQTALQISLHKIGLTVIPENIALGSAHQAFDDEGRIKDERSRRSTHGVGEALARAAHTSQSKA</sequence>
<evidence type="ECO:0000256" key="1">
    <source>
        <dbReference type="ARBA" id="ARBA00001917"/>
    </source>
</evidence>
<dbReference type="InterPro" id="IPR050712">
    <property type="entry name" value="NAD(P)H-dep_reductase"/>
</dbReference>
<accession>A0A7X5UB50</accession>
<comment type="caution">
    <text evidence="5">The sequence shown here is derived from an EMBL/GenBank/DDBJ whole genome shotgun (WGS) entry which is preliminary data.</text>
</comment>
<reference evidence="5 6" key="1">
    <citation type="submission" date="2020-03" db="EMBL/GenBank/DDBJ databases">
        <authorList>
            <person name="Lai Q."/>
        </authorList>
    </citation>
    <scope>NUCLEOTIDE SEQUENCE [LARGE SCALE GENOMIC DNA]</scope>
    <source>
        <strain evidence="5 6">CCUG 25036</strain>
    </source>
</reference>
<keyword evidence="2" id="KW-0285">Flavoprotein</keyword>
<keyword evidence="6" id="KW-1185">Reference proteome</keyword>
<feature type="domain" description="NADPH-dependent FMN reductase-like" evidence="4">
    <location>
        <begin position="3"/>
        <end position="158"/>
    </location>
</feature>
<dbReference type="GO" id="GO:0005829">
    <property type="term" value="C:cytosol"/>
    <property type="evidence" value="ECO:0007669"/>
    <property type="project" value="TreeGrafter"/>
</dbReference>
<dbReference type="InterPro" id="IPR029039">
    <property type="entry name" value="Flavoprotein-like_sf"/>
</dbReference>
<evidence type="ECO:0000259" key="4">
    <source>
        <dbReference type="Pfam" id="PF03358"/>
    </source>
</evidence>
<keyword evidence="2" id="KW-0288">FMN</keyword>
<dbReference type="SUPFAM" id="SSF52218">
    <property type="entry name" value="Flavoproteins"/>
    <property type="match status" value="1"/>
</dbReference>
<dbReference type="GO" id="GO:0010181">
    <property type="term" value="F:FMN binding"/>
    <property type="evidence" value="ECO:0007669"/>
    <property type="project" value="TreeGrafter"/>
</dbReference>
<dbReference type="RefSeq" id="WP_166948636.1">
    <property type="nucleotide sequence ID" value="NZ_CP077072.1"/>
</dbReference>
<gene>
    <name evidence="5" type="ORF">HBF25_11775</name>
</gene>
<protein>
    <submittedName>
        <fullName evidence="5">NAD(P)H-dependent oxidoreductase</fullName>
    </submittedName>
</protein>
<dbReference type="GO" id="GO:0016491">
    <property type="term" value="F:oxidoreductase activity"/>
    <property type="evidence" value="ECO:0007669"/>
    <property type="project" value="InterPro"/>
</dbReference>
<proteinExistence type="predicted"/>
<dbReference type="AlphaFoldDB" id="A0A7X5UB50"/>
<feature type="region of interest" description="Disordered" evidence="3">
    <location>
        <begin position="166"/>
        <end position="194"/>
    </location>
</feature>
<evidence type="ECO:0000313" key="6">
    <source>
        <dbReference type="Proteomes" id="UP000490980"/>
    </source>
</evidence>
<dbReference type="PANTHER" id="PTHR30543:SF21">
    <property type="entry name" value="NAD(P)H-DEPENDENT FMN REDUCTASE LOT6"/>
    <property type="match status" value="1"/>
</dbReference>
<name>A0A7X5UB50_9GAMM</name>
<organism evidence="5 6">
    <name type="scientific">Luteibacter anthropi</name>
    <dbReference type="NCBI Taxonomy" id="564369"/>
    <lineage>
        <taxon>Bacteria</taxon>
        <taxon>Pseudomonadati</taxon>
        <taxon>Pseudomonadota</taxon>
        <taxon>Gammaproteobacteria</taxon>
        <taxon>Lysobacterales</taxon>
        <taxon>Rhodanobacteraceae</taxon>
        <taxon>Luteibacter</taxon>
    </lineage>
</organism>
<dbReference type="InterPro" id="IPR005025">
    <property type="entry name" value="FMN_Rdtase-like_dom"/>
</dbReference>
<comment type="cofactor">
    <cofactor evidence="1">
        <name>FMN</name>
        <dbReference type="ChEBI" id="CHEBI:58210"/>
    </cofactor>
</comment>
<dbReference type="EMBL" id="JAARLZ010000006">
    <property type="protein sequence ID" value="NII07067.1"/>
    <property type="molecule type" value="Genomic_DNA"/>
</dbReference>
<dbReference type="Pfam" id="PF03358">
    <property type="entry name" value="FMN_red"/>
    <property type="match status" value="1"/>
</dbReference>
<evidence type="ECO:0000313" key="5">
    <source>
        <dbReference type="EMBL" id="NII07067.1"/>
    </source>
</evidence>
<evidence type="ECO:0000256" key="2">
    <source>
        <dbReference type="ARBA" id="ARBA00022643"/>
    </source>
</evidence>
<dbReference type="Gene3D" id="3.40.50.360">
    <property type="match status" value="1"/>
</dbReference>
<evidence type="ECO:0000256" key="3">
    <source>
        <dbReference type="SAM" id="MobiDB-lite"/>
    </source>
</evidence>